<dbReference type="Gramene" id="ONIVA02G03270.1">
    <property type="protein sequence ID" value="ONIVA02G03270.1"/>
    <property type="gene ID" value="ONIVA02G03270"/>
</dbReference>
<evidence type="ECO:0000313" key="3">
    <source>
        <dbReference type="Proteomes" id="UP000006591"/>
    </source>
</evidence>
<sequence length="154" mass="16584">MGSSTPTMTTAARTSATVLSRRLPSNPTLGRRRRRHLPLRHGAPPTTGRCRSIGGLAEYVPEHGLSPASDGSGMVLSLPRTLTPASRRCGRSLLPRDYTLPGALNPVGSDLVGRFLHRQTDDEHRDGPELFVVFTAVEVELCDDDDGDAQVSDV</sequence>
<keyword evidence="3" id="KW-1185">Reference proteome</keyword>
<dbReference type="HOGENOM" id="CLU_1868246_0_0_1"/>
<reference evidence="2" key="2">
    <citation type="submission" date="2018-04" db="EMBL/GenBank/DDBJ databases">
        <title>OnivRS2 (Oryza nivara Reference Sequence Version 2).</title>
        <authorList>
            <person name="Zhang J."/>
            <person name="Kudrna D."/>
            <person name="Lee S."/>
            <person name="Talag J."/>
            <person name="Rajasekar S."/>
            <person name="Welchert J."/>
            <person name="Hsing Y.-I."/>
            <person name="Wing R.A."/>
        </authorList>
    </citation>
    <scope>NUCLEOTIDE SEQUENCE [LARGE SCALE GENOMIC DNA]</scope>
    <source>
        <strain evidence="2">SL10</strain>
    </source>
</reference>
<feature type="region of interest" description="Disordered" evidence="1">
    <location>
        <begin position="1"/>
        <end position="48"/>
    </location>
</feature>
<organism evidence="2">
    <name type="scientific">Oryza nivara</name>
    <name type="common">Indian wild rice</name>
    <name type="synonym">Oryza sativa f. spontanea</name>
    <dbReference type="NCBI Taxonomy" id="4536"/>
    <lineage>
        <taxon>Eukaryota</taxon>
        <taxon>Viridiplantae</taxon>
        <taxon>Streptophyta</taxon>
        <taxon>Embryophyta</taxon>
        <taxon>Tracheophyta</taxon>
        <taxon>Spermatophyta</taxon>
        <taxon>Magnoliopsida</taxon>
        <taxon>Liliopsida</taxon>
        <taxon>Poales</taxon>
        <taxon>Poaceae</taxon>
        <taxon>BOP clade</taxon>
        <taxon>Oryzoideae</taxon>
        <taxon>Oryzeae</taxon>
        <taxon>Oryzinae</taxon>
        <taxon>Oryza</taxon>
    </lineage>
</organism>
<evidence type="ECO:0000313" key="2">
    <source>
        <dbReference type="EnsemblPlants" id="ONIVA02G03270.1"/>
    </source>
</evidence>
<dbReference type="EnsemblPlants" id="ONIVA02G03270.1">
    <property type="protein sequence ID" value="ONIVA02G03270.1"/>
    <property type="gene ID" value="ONIVA02G03270"/>
</dbReference>
<protein>
    <submittedName>
        <fullName evidence="2">Uncharacterized protein</fullName>
    </submittedName>
</protein>
<feature type="compositionally biased region" description="Polar residues" evidence="1">
    <location>
        <begin position="1"/>
        <end position="28"/>
    </location>
</feature>
<evidence type="ECO:0000256" key="1">
    <source>
        <dbReference type="SAM" id="MobiDB-lite"/>
    </source>
</evidence>
<accession>A0A0E0G0Z9</accession>
<name>A0A0E0G0Z9_ORYNI</name>
<reference evidence="2" key="1">
    <citation type="submission" date="2015-04" db="UniProtKB">
        <authorList>
            <consortium name="EnsemblPlants"/>
        </authorList>
    </citation>
    <scope>IDENTIFICATION</scope>
    <source>
        <strain evidence="2">SL10</strain>
    </source>
</reference>
<feature type="compositionally biased region" description="Basic residues" evidence="1">
    <location>
        <begin position="30"/>
        <end position="39"/>
    </location>
</feature>
<proteinExistence type="predicted"/>
<dbReference type="AlphaFoldDB" id="A0A0E0G0Z9"/>
<dbReference type="Proteomes" id="UP000006591">
    <property type="component" value="Chromosome 2"/>
</dbReference>